<evidence type="ECO:0000313" key="3">
    <source>
        <dbReference type="EMBL" id="KAL0484361.1"/>
    </source>
</evidence>
<feature type="region of interest" description="Disordered" evidence="2">
    <location>
        <begin position="198"/>
        <end position="227"/>
    </location>
</feature>
<reference evidence="3 4" key="1">
    <citation type="submission" date="2024-03" db="EMBL/GenBank/DDBJ databases">
        <title>The Acrasis kona genome and developmental transcriptomes reveal deep origins of eukaryotic multicellular pathways.</title>
        <authorList>
            <person name="Sheikh S."/>
            <person name="Fu C.-J."/>
            <person name="Brown M.W."/>
            <person name="Baldauf S.L."/>
        </authorList>
    </citation>
    <scope>NUCLEOTIDE SEQUENCE [LARGE SCALE GENOMIC DNA]</scope>
    <source>
        <strain evidence="3 4">ATCC MYA-3509</strain>
    </source>
</reference>
<dbReference type="AlphaFoldDB" id="A0AAW2Z3M8"/>
<name>A0AAW2Z3M8_9EUKA</name>
<dbReference type="Pfam" id="PF05461">
    <property type="entry name" value="ApoL"/>
    <property type="match status" value="1"/>
</dbReference>
<comment type="caution">
    <text evidence="3">The sequence shown here is derived from an EMBL/GenBank/DDBJ whole genome shotgun (WGS) entry which is preliminary data.</text>
</comment>
<dbReference type="InterPro" id="IPR008405">
    <property type="entry name" value="ApoL"/>
</dbReference>
<proteinExistence type="inferred from homology"/>
<gene>
    <name evidence="3" type="ORF">AKO1_005009</name>
</gene>
<dbReference type="GO" id="GO:0006869">
    <property type="term" value="P:lipid transport"/>
    <property type="evidence" value="ECO:0007669"/>
    <property type="project" value="InterPro"/>
</dbReference>
<evidence type="ECO:0000256" key="2">
    <source>
        <dbReference type="SAM" id="MobiDB-lite"/>
    </source>
</evidence>
<dbReference type="GO" id="GO:0042157">
    <property type="term" value="P:lipoprotein metabolic process"/>
    <property type="evidence" value="ECO:0007669"/>
    <property type="project" value="InterPro"/>
</dbReference>
<evidence type="ECO:0000256" key="1">
    <source>
        <dbReference type="ARBA" id="ARBA00010090"/>
    </source>
</evidence>
<dbReference type="Proteomes" id="UP001431209">
    <property type="component" value="Unassembled WGS sequence"/>
</dbReference>
<protein>
    <submittedName>
        <fullName evidence="3">Uncharacterized protein</fullName>
    </submittedName>
</protein>
<sequence length="227" mass="25441">MWDIKRREIKKVQKEIEEDIRLRNKMVKSIHRSFAKMCPCPYMNQTILSIPDQQENGSSFDVSLYALLKSLEDESYAATSQSDDTPICSSPTKMEIVTTANHIISATSTTGMQVGKVLITNLGAASHFVSVAGVALSVVTVPIDIYTLAKESTQLRNGTVSEISEKIRSLSKELRLCSIKLYQKYDQEEVDEIVKQNEGVQQDEMDPQLSNQSEESLKRLCTTPECL</sequence>
<dbReference type="GO" id="GO:0008289">
    <property type="term" value="F:lipid binding"/>
    <property type="evidence" value="ECO:0007669"/>
    <property type="project" value="InterPro"/>
</dbReference>
<dbReference type="GO" id="GO:0005576">
    <property type="term" value="C:extracellular region"/>
    <property type="evidence" value="ECO:0007669"/>
    <property type="project" value="InterPro"/>
</dbReference>
<accession>A0AAW2Z3M8</accession>
<evidence type="ECO:0000313" key="4">
    <source>
        <dbReference type="Proteomes" id="UP001431209"/>
    </source>
</evidence>
<keyword evidence="4" id="KW-1185">Reference proteome</keyword>
<organism evidence="3 4">
    <name type="scientific">Acrasis kona</name>
    <dbReference type="NCBI Taxonomy" id="1008807"/>
    <lineage>
        <taxon>Eukaryota</taxon>
        <taxon>Discoba</taxon>
        <taxon>Heterolobosea</taxon>
        <taxon>Tetramitia</taxon>
        <taxon>Eutetramitia</taxon>
        <taxon>Acrasidae</taxon>
        <taxon>Acrasis</taxon>
    </lineage>
</organism>
<comment type="similarity">
    <text evidence="1">Belongs to the apolipoprotein L family.</text>
</comment>
<dbReference type="EMBL" id="JAOPGA020001036">
    <property type="protein sequence ID" value="KAL0484361.1"/>
    <property type="molecule type" value="Genomic_DNA"/>
</dbReference>